<keyword evidence="2" id="KW-0547">Nucleotide-binding</keyword>
<comment type="caution">
    <text evidence="2">The sequence shown here is derived from an EMBL/GenBank/DDBJ whole genome shotgun (WGS) entry which is preliminary data.</text>
</comment>
<dbReference type="GO" id="GO:0003676">
    <property type="term" value="F:nucleic acid binding"/>
    <property type="evidence" value="ECO:0007669"/>
    <property type="project" value="InterPro"/>
</dbReference>
<dbReference type="Pfam" id="PF00270">
    <property type="entry name" value="DEAD"/>
    <property type="match status" value="1"/>
</dbReference>
<dbReference type="SUPFAM" id="SSF52540">
    <property type="entry name" value="P-loop containing nucleoside triphosphate hydrolases"/>
    <property type="match status" value="1"/>
</dbReference>
<evidence type="ECO:0000313" key="2">
    <source>
        <dbReference type="EMBL" id="MQL53391.1"/>
    </source>
</evidence>
<dbReference type="Proteomes" id="UP000441717">
    <property type="component" value="Unassembled WGS sequence"/>
</dbReference>
<keyword evidence="3" id="KW-1185">Reference proteome</keyword>
<reference evidence="2 3" key="1">
    <citation type="submission" date="2019-10" db="EMBL/GenBank/DDBJ databases">
        <title>Comparative genomics of sulfur disproportionating microorganisms.</title>
        <authorList>
            <person name="Ward L.M."/>
            <person name="Bertran E."/>
            <person name="Johnston D."/>
        </authorList>
    </citation>
    <scope>NUCLEOTIDE SEQUENCE [LARGE SCALE GENOMIC DNA]</scope>
    <source>
        <strain evidence="2 3">DSM 14055</strain>
    </source>
</reference>
<protein>
    <submittedName>
        <fullName evidence="2">DEAD/DEAH box helicase</fullName>
    </submittedName>
</protein>
<sequence>MKRVWITLKSAGLTGTLAVKQKKNIIKNCQVIIMTPDIIHAWLLANIGDKEIMKFVASILLVVVDEVHTYTGVFGSNSAFLFRRLRHLMAVADNSPQFICASATIANPEVHLKNLFGVQFYLIGSELDTSPRYEVEILLVKPPRIADF</sequence>
<feature type="domain" description="Helicase ATP-binding" evidence="1">
    <location>
        <begin position="1"/>
        <end position="123"/>
    </location>
</feature>
<dbReference type="InterPro" id="IPR027417">
    <property type="entry name" value="P-loop_NTPase"/>
</dbReference>
<dbReference type="InterPro" id="IPR014001">
    <property type="entry name" value="Helicase_ATP-bd"/>
</dbReference>
<dbReference type="GO" id="GO:0043138">
    <property type="term" value="F:3'-5' DNA helicase activity"/>
    <property type="evidence" value="ECO:0007669"/>
    <property type="project" value="TreeGrafter"/>
</dbReference>
<dbReference type="Gene3D" id="3.40.50.300">
    <property type="entry name" value="P-loop containing nucleotide triphosphate hydrolases"/>
    <property type="match status" value="1"/>
</dbReference>
<dbReference type="GO" id="GO:0006289">
    <property type="term" value="P:nucleotide-excision repair"/>
    <property type="evidence" value="ECO:0007669"/>
    <property type="project" value="TreeGrafter"/>
</dbReference>
<organism evidence="2 3">
    <name type="scientific">Desulfofundulus thermobenzoicus</name>
    <dbReference type="NCBI Taxonomy" id="29376"/>
    <lineage>
        <taxon>Bacteria</taxon>
        <taxon>Bacillati</taxon>
        <taxon>Bacillota</taxon>
        <taxon>Clostridia</taxon>
        <taxon>Eubacteriales</taxon>
        <taxon>Peptococcaceae</taxon>
        <taxon>Desulfofundulus</taxon>
    </lineage>
</organism>
<keyword evidence="2" id="KW-0347">Helicase</keyword>
<dbReference type="AlphaFoldDB" id="A0A6N7IU07"/>
<accession>A0A6N7IU07</accession>
<gene>
    <name evidence="2" type="ORF">GFC01_14220</name>
</gene>
<evidence type="ECO:0000313" key="3">
    <source>
        <dbReference type="Proteomes" id="UP000441717"/>
    </source>
</evidence>
<keyword evidence="2" id="KW-0067">ATP-binding</keyword>
<dbReference type="PANTHER" id="PTHR47957:SF3">
    <property type="entry name" value="ATP-DEPENDENT HELICASE HRQ1"/>
    <property type="match status" value="1"/>
</dbReference>
<keyword evidence="2" id="KW-0378">Hydrolase</keyword>
<dbReference type="InterPro" id="IPR011545">
    <property type="entry name" value="DEAD/DEAH_box_helicase_dom"/>
</dbReference>
<name>A0A6N7IU07_9FIRM</name>
<dbReference type="EMBL" id="WHYR01000048">
    <property type="protein sequence ID" value="MQL53391.1"/>
    <property type="molecule type" value="Genomic_DNA"/>
</dbReference>
<evidence type="ECO:0000259" key="1">
    <source>
        <dbReference type="PROSITE" id="PS51192"/>
    </source>
</evidence>
<dbReference type="GO" id="GO:0005524">
    <property type="term" value="F:ATP binding"/>
    <property type="evidence" value="ECO:0007669"/>
    <property type="project" value="InterPro"/>
</dbReference>
<dbReference type="PROSITE" id="PS51192">
    <property type="entry name" value="HELICASE_ATP_BIND_1"/>
    <property type="match status" value="1"/>
</dbReference>
<dbReference type="PANTHER" id="PTHR47957">
    <property type="entry name" value="ATP-DEPENDENT HELICASE HRQ1"/>
    <property type="match status" value="1"/>
</dbReference>
<dbReference type="GO" id="GO:0036297">
    <property type="term" value="P:interstrand cross-link repair"/>
    <property type="evidence" value="ECO:0007669"/>
    <property type="project" value="TreeGrafter"/>
</dbReference>
<proteinExistence type="predicted"/>